<keyword evidence="5 6" id="KW-0472">Membrane</keyword>
<comment type="subcellular location">
    <subcellularLocation>
        <location evidence="1">Cell membrane</location>
        <topology evidence="1">Multi-pass membrane protein</topology>
    </subcellularLocation>
</comment>
<keyword evidence="2" id="KW-1003">Cell membrane</keyword>
<feature type="transmembrane region" description="Helical" evidence="6">
    <location>
        <begin position="376"/>
        <end position="394"/>
    </location>
</feature>
<dbReference type="OrthoDB" id="5751261at2"/>
<dbReference type="RefSeq" id="WP_096429315.1">
    <property type="nucleotide sequence ID" value="NZ_AP018042.1"/>
</dbReference>
<keyword evidence="4 6" id="KW-1133">Transmembrane helix</keyword>
<feature type="transmembrane region" description="Helical" evidence="6">
    <location>
        <begin position="183"/>
        <end position="205"/>
    </location>
</feature>
<evidence type="ECO:0000256" key="2">
    <source>
        <dbReference type="ARBA" id="ARBA00022475"/>
    </source>
</evidence>
<evidence type="ECO:0000256" key="5">
    <source>
        <dbReference type="ARBA" id="ARBA00023136"/>
    </source>
</evidence>
<reference evidence="7 8" key="1">
    <citation type="journal article" date="2018" name="Mar. Genomics">
        <title>Complete genome sequence of Marinifilaceae bacterium strain SPP2, isolated from the Antarctic marine sediment.</title>
        <authorList>
            <person name="Watanabe M."/>
            <person name="Kojima H."/>
            <person name="Fukui M."/>
        </authorList>
    </citation>
    <scope>NUCLEOTIDE SEQUENCE [LARGE SCALE GENOMIC DNA]</scope>
    <source>
        <strain evidence="7 8">SPP2</strain>
    </source>
</reference>
<feature type="transmembrane region" description="Helical" evidence="6">
    <location>
        <begin position="42"/>
        <end position="60"/>
    </location>
</feature>
<sequence length="515" mass="58535">MKVNQLKVGAILSYVVMGLSNLVGLLYTPYLLRMMGQSEYGLYSLVASVVAYLTILDLGFGNTIIRYTAKFRSEGKTEEQYSMFGMFVILYSFIGFIVFIFGMILYYNIDKLYGATLTLEELDKVHTLVLLMVFNLVFTFPVSIFGSIVTAYEKFIFQKVIQIVRIILNTLIMIALLKMGYRAIGMVVLITIFNVVTQLVNLWYCKYRIKIKLYFKKFEWGFFKELAGYSFYIFLGAIIDRMYWSTGQLVLGANVGTAAVAIFAVGIQLEQMYMGFSTAISGVFLPKVTAMVSKSESNKEISDLFIRTGRIQFIVMAFVLAGFVLFGRQFIHLWAGEDYSDTYIITLLFFIPLTIPLIQNLGITILQARNRIKFRALLYLGIAVFSVALQLLLVEKYGGIGCAIAISAGLILGHILIMNIYYFKRQEIDIPKFWREIGKMSISPLILGILTFLIIQKFQLDSVISLSIGIVLFSIVYLPLFWFTSMNKYERDLLYKPIQSVMLKLKSQAGLPPKA</sequence>
<dbReference type="EMBL" id="AP018042">
    <property type="protein sequence ID" value="BAX80463.1"/>
    <property type="molecule type" value="Genomic_DNA"/>
</dbReference>
<feature type="transmembrane region" description="Helical" evidence="6">
    <location>
        <begin position="160"/>
        <end position="177"/>
    </location>
</feature>
<dbReference type="AlphaFoldDB" id="A0A1Y1CK64"/>
<dbReference type="Pfam" id="PF01943">
    <property type="entry name" value="Polysacc_synt"/>
    <property type="match status" value="1"/>
</dbReference>
<reference evidence="8" key="2">
    <citation type="journal article" date="2020" name="Antonie Van Leeuwenhoek">
        <title>Labilibaculum antarcticum sp. nov., a novel facultative anaerobic, psychrotorelant bacterium isolated from marine sediment of Antarctica.</title>
        <authorList>
            <person name="Watanabe M."/>
            <person name="Kojima H."/>
            <person name="Fukui M."/>
        </authorList>
    </citation>
    <scope>NUCLEOTIDE SEQUENCE [LARGE SCALE GENOMIC DNA]</scope>
    <source>
        <strain evidence="8">SPP2</strain>
    </source>
</reference>
<feature type="transmembrane region" description="Helical" evidence="6">
    <location>
        <begin position="226"/>
        <end position="244"/>
    </location>
</feature>
<dbReference type="GO" id="GO:0005886">
    <property type="term" value="C:plasma membrane"/>
    <property type="evidence" value="ECO:0007669"/>
    <property type="project" value="UniProtKB-SubCell"/>
</dbReference>
<keyword evidence="8" id="KW-1185">Reference proteome</keyword>
<dbReference type="PANTHER" id="PTHR30250:SF26">
    <property type="entry name" value="PSMA PROTEIN"/>
    <property type="match status" value="1"/>
</dbReference>
<accession>A0A1Y1CK64</accession>
<name>A0A1Y1CK64_9BACT</name>
<feature type="transmembrane region" description="Helical" evidence="6">
    <location>
        <begin position="127"/>
        <end position="148"/>
    </location>
</feature>
<evidence type="ECO:0000313" key="8">
    <source>
        <dbReference type="Proteomes" id="UP000218267"/>
    </source>
</evidence>
<feature type="transmembrane region" description="Helical" evidence="6">
    <location>
        <begin position="400"/>
        <end position="422"/>
    </location>
</feature>
<feature type="transmembrane region" description="Helical" evidence="6">
    <location>
        <begin position="343"/>
        <end position="364"/>
    </location>
</feature>
<evidence type="ECO:0000256" key="1">
    <source>
        <dbReference type="ARBA" id="ARBA00004651"/>
    </source>
</evidence>
<dbReference type="PANTHER" id="PTHR30250">
    <property type="entry name" value="PST FAMILY PREDICTED COLANIC ACID TRANSPORTER"/>
    <property type="match status" value="1"/>
</dbReference>
<evidence type="ECO:0000256" key="4">
    <source>
        <dbReference type="ARBA" id="ARBA00022989"/>
    </source>
</evidence>
<feature type="transmembrane region" description="Helical" evidence="6">
    <location>
        <begin position="250"/>
        <end position="269"/>
    </location>
</feature>
<evidence type="ECO:0000313" key="7">
    <source>
        <dbReference type="EMBL" id="BAX80463.1"/>
    </source>
</evidence>
<keyword evidence="3 6" id="KW-0812">Transmembrane</keyword>
<protein>
    <submittedName>
        <fullName evidence="7">Teichoic acid transporter</fullName>
    </submittedName>
</protein>
<evidence type="ECO:0000256" key="6">
    <source>
        <dbReference type="SAM" id="Phobius"/>
    </source>
</evidence>
<feature type="transmembrane region" description="Helical" evidence="6">
    <location>
        <begin position="12"/>
        <end position="30"/>
    </location>
</feature>
<dbReference type="Proteomes" id="UP000218267">
    <property type="component" value="Chromosome"/>
</dbReference>
<feature type="transmembrane region" description="Helical" evidence="6">
    <location>
        <begin position="442"/>
        <end position="458"/>
    </location>
</feature>
<organism evidence="7 8">
    <name type="scientific">Labilibaculum antarcticum</name>
    <dbReference type="NCBI Taxonomy" id="1717717"/>
    <lineage>
        <taxon>Bacteria</taxon>
        <taxon>Pseudomonadati</taxon>
        <taxon>Bacteroidota</taxon>
        <taxon>Bacteroidia</taxon>
        <taxon>Marinilabiliales</taxon>
        <taxon>Marinifilaceae</taxon>
        <taxon>Labilibaculum</taxon>
    </lineage>
</organism>
<feature type="transmembrane region" description="Helical" evidence="6">
    <location>
        <begin position="81"/>
        <end position="107"/>
    </location>
</feature>
<gene>
    <name evidence="7" type="ORF">ALGA_2122</name>
</gene>
<feature type="transmembrane region" description="Helical" evidence="6">
    <location>
        <begin position="313"/>
        <end position="331"/>
    </location>
</feature>
<feature type="transmembrane region" description="Helical" evidence="6">
    <location>
        <begin position="464"/>
        <end position="483"/>
    </location>
</feature>
<dbReference type="InterPro" id="IPR050833">
    <property type="entry name" value="Poly_Biosynth_Transport"/>
</dbReference>
<dbReference type="KEGG" id="mbas:ALGA_2122"/>
<evidence type="ECO:0000256" key="3">
    <source>
        <dbReference type="ARBA" id="ARBA00022692"/>
    </source>
</evidence>
<dbReference type="InterPro" id="IPR002797">
    <property type="entry name" value="Polysacc_synth"/>
</dbReference>
<proteinExistence type="predicted"/>